<dbReference type="RefSeq" id="WP_148756628.1">
    <property type="nucleotide sequence ID" value="NZ_VSSR01000131.1"/>
</dbReference>
<evidence type="ECO:0000313" key="2">
    <source>
        <dbReference type="EMBL" id="TYL70548.1"/>
    </source>
</evidence>
<dbReference type="Gene3D" id="3.90.1150.10">
    <property type="entry name" value="Aspartate Aminotransferase, domain 1"/>
    <property type="match status" value="1"/>
</dbReference>
<keyword evidence="2" id="KW-0032">Aminotransferase</keyword>
<keyword evidence="2" id="KW-0808">Transferase</keyword>
<dbReference type="Gene3D" id="3.40.640.10">
    <property type="entry name" value="Type I PLP-dependent aspartate aminotransferase-like (Major domain)"/>
    <property type="match status" value="1"/>
</dbReference>
<dbReference type="EMBL" id="VSSR01000131">
    <property type="protein sequence ID" value="TYL70548.1"/>
    <property type="molecule type" value="Genomic_DNA"/>
</dbReference>
<dbReference type="InterPro" id="IPR015422">
    <property type="entry name" value="PyrdxlP-dep_Trfase_small"/>
</dbReference>
<dbReference type="InterPro" id="IPR015424">
    <property type="entry name" value="PyrdxlP-dep_Trfase"/>
</dbReference>
<dbReference type="AlphaFoldDB" id="A0A5S4VTJ3"/>
<dbReference type="SUPFAM" id="SSF53383">
    <property type="entry name" value="PLP-dependent transferases"/>
    <property type="match status" value="1"/>
</dbReference>
<gene>
    <name evidence="2" type="ORF">FXB38_41450</name>
</gene>
<dbReference type="InterPro" id="IPR004839">
    <property type="entry name" value="Aminotransferase_I/II_large"/>
</dbReference>
<dbReference type="PANTHER" id="PTHR46577">
    <property type="entry name" value="HTH-TYPE TRANSCRIPTIONAL REGULATORY PROTEIN GABR"/>
    <property type="match status" value="1"/>
</dbReference>
<keyword evidence="3" id="KW-1185">Reference proteome</keyword>
<accession>A0A5S4VTJ3</accession>
<feature type="domain" description="Aminotransferase class I/classII large" evidence="1">
    <location>
        <begin position="82"/>
        <end position="371"/>
    </location>
</feature>
<organism evidence="2 3">
    <name type="scientific">Bradyrhizobium cytisi</name>
    <dbReference type="NCBI Taxonomy" id="515489"/>
    <lineage>
        <taxon>Bacteria</taxon>
        <taxon>Pseudomonadati</taxon>
        <taxon>Pseudomonadota</taxon>
        <taxon>Alphaproteobacteria</taxon>
        <taxon>Hyphomicrobiales</taxon>
        <taxon>Nitrobacteraceae</taxon>
        <taxon>Bradyrhizobium</taxon>
    </lineage>
</organism>
<name>A0A5S4VTJ3_9BRAD</name>
<dbReference type="Proteomes" id="UP000324853">
    <property type="component" value="Unassembled WGS sequence"/>
</dbReference>
<dbReference type="Pfam" id="PF00155">
    <property type="entry name" value="Aminotran_1_2"/>
    <property type="match status" value="1"/>
</dbReference>
<dbReference type="InterPro" id="IPR051446">
    <property type="entry name" value="HTH_trans_reg/aminotransferase"/>
</dbReference>
<reference evidence="2 3" key="1">
    <citation type="submission" date="2019-08" db="EMBL/GenBank/DDBJ databases">
        <title>Bradyrhizobium hipponensis sp. nov., a rhizobium isolated from a Lupinus angustifolius root nodule in Tunisia.</title>
        <authorList>
            <person name="Off K."/>
            <person name="Rejili M."/>
            <person name="Mars M."/>
            <person name="Brachmann A."/>
            <person name="Marin M."/>
        </authorList>
    </citation>
    <scope>NUCLEOTIDE SEQUENCE [LARGE SCALE GENOMIC DNA]</scope>
    <source>
        <strain evidence="2 3">CTAW11</strain>
    </source>
</reference>
<dbReference type="GO" id="GO:0008483">
    <property type="term" value="F:transaminase activity"/>
    <property type="evidence" value="ECO:0007669"/>
    <property type="project" value="UniProtKB-KW"/>
</dbReference>
<comment type="caution">
    <text evidence="2">The sequence shown here is derived from an EMBL/GenBank/DDBJ whole genome shotgun (WGS) entry which is preliminary data.</text>
</comment>
<dbReference type="OrthoDB" id="9794015at2"/>
<evidence type="ECO:0000313" key="3">
    <source>
        <dbReference type="Proteomes" id="UP000324853"/>
    </source>
</evidence>
<dbReference type="GO" id="GO:0030170">
    <property type="term" value="F:pyridoxal phosphate binding"/>
    <property type="evidence" value="ECO:0007669"/>
    <property type="project" value="InterPro"/>
</dbReference>
<dbReference type="InterPro" id="IPR015421">
    <property type="entry name" value="PyrdxlP-dep_Trfase_major"/>
</dbReference>
<evidence type="ECO:0000259" key="1">
    <source>
        <dbReference type="Pfam" id="PF00155"/>
    </source>
</evidence>
<proteinExistence type="predicted"/>
<dbReference type="PANTHER" id="PTHR46577:SF1">
    <property type="entry name" value="HTH-TYPE TRANSCRIPTIONAL REGULATORY PROTEIN GABR"/>
    <property type="match status" value="1"/>
</dbReference>
<sequence length="421" mass="46675">MNEQPRHNRLEELMPESSPKFAIDLTTALPPAPHIIHRALEEAFRQMCRADTTTMDIRHNRPGGAREDVECGSRWLRGRFEQELDPERIVVTNGTQSALNLLFGTMEPGATLFTESITYAVLKQLATRAGLKPIGVPVDQEGIIPEALEEGCLGRTGQRVLFCNPTVHNPTTAVMGGARRVHLAETCRRLGISIIEDDVLGFLHPDAPPPIAAFAPDITWYCMSVSKCFAMGLRFAYLLAPSADRARELVAPVQRLSWWFPNALSSLTINHWIRTGLAQQIIDAVRADIRERHAIASEILTATEYVTKPGSLHVWMPLPDRVERHALVNAAKLCGILIRPADVFAVSDSRVPNAVRVSLTAPPTTNDLTVGLSILDKLLGWEIQKAKESPFNDPTLGLSLLDKLLDGRSRRPRETRSKPLR</sequence>
<protein>
    <submittedName>
        <fullName evidence="2">PLP-dependent aminotransferase family protein</fullName>
    </submittedName>
</protein>
<dbReference type="CDD" id="cd00609">
    <property type="entry name" value="AAT_like"/>
    <property type="match status" value="1"/>
</dbReference>